<proteinExistence type="predicted"/>
<name>A0AA35ZKH5_LACSI</name>
<dbReference type="EMBL" id="OX465083">
    <property type="protein sequence ID" value="CAI9294330.1"/>
    <property type="molecule type" value="Genomic_DNA"/>
</dbReference>
<organism evidence="1 2">
    <name type="scientific">Lactuca saligna</name>
    <name type="common">Willowleaf lettuce</name>
    <dbReference type="NCBI Taxonomy" id="75948"/>
    <lineage>
        <taxon>Eukaryota</taxon>
        <taxon>Viridiplantae</taxon>
        <taxon>Streptophyta</taxon>
        <taxon>Embryophyta</taxon>
        <taxon>Tracheophyta</taxon>
        <taxon>Spermatophyta</taxon>
        <taxon>Magnoliopsida</taxon>
        <taxon>eudicotyledons</taxon>
        <taxon>Gunneridae</taxon>
        <taxon>Pentapetalae</taxon>
        <taxon>asterids</taxon>
        <taxon>campanulids</taxon>
        <taxon>Asterales</taxon>
        <taxon>Asteraceae</taxon>
        <taxon>Cichorioideae</taxon>
        <taxon>Cichorieae</taxon>
        <taxon>Lactucinae</taxon>
        <taxon>Lactuca</taxon>
    </lineage>
</organism>
<sequence>MKEHSANVSTLSRVVSYSIDACKATTEKVDKLIADKFSFMEDHKSTYNANTVLVNKSIKNVGTLFQMEKVNFVELLKALQFDHEAFQSSINVKITNFRRIWQRK</sequence>
<dbReference type="AlphaFoldDB" id="A0AA35ZKH5"/>
<dbReference type="Proteomes" id="UP001177003">
    <property type="component" value="Chromosome 7"/>
</dbReference>
<protein>
    <submittedName>
        <fullName evidence="1">Uncharacterized protein</fullName>
    </submittedName>
</protein>
<evidence type="ECO:0000313" key="2">
    <source>
        <dbReference type="Proteomes" id="UP001177003"/>
    </source>
</evidence>
<accession>A0AA35ZKH5</accession>
<keyword evidence="2" id="KW-1185">Reference proteome</keyword>
<gene>
    <name evidence="1" type="ORF">LSALG_LOCUS33316</name>
</gene>
<evidence type="ECO:0000313" key="1">
    <source>
        <dbReference type="EMBL" id="CAI9294330.1"/>
    </source>
</evidence>
<reference evidence="1" key="1">
    <citation type="submission" date="2023-04" db="EMBL/GenBank/DDBJ databases">
        <authorList>
            <person name="Vijverberg K."/>
            <person name="Xiong W."/>
            <person name="Schranz E."/>
        </authorList>
    </citation>
    <scope>NUCLEOTIDE SEQUENCE</scope>
</reference>